<feature type="compositionally biased region" description="Low complexity" evidence="4">
    <location>
        <begin position="630"/>
        <end position="646"/>
    </location>
</feature>
<comment type="caution">
    <text evidence="6">The sequence shown here is derived from an EMBL/GenBank/DDBJ whole genome shotgun (WGS) entry which is preliminary data.</text>
</comment>
<dbReference type="EMBL" id="JAANBB010000002">
    <property type="protein sequence ID" value="KAF7557972.1"/>
    <property type="molecule type" value="Genomic_DNA"/>
</dbReference>
<dbReference type="PROSITE" id="PS00463">
    <property type="entry name" value="ZN2_CY6_FUNGAL_1"/>
    <property type="match status" value="1"/>
</dbReference>
<feature type="region of interest" description="Disordered" evidence="4">
    <location>
        <begin position="613"/>
        <end position="648"/>
    </location>
</feature>
<evidence type="ECO:0000256" key="3">
    <source>
        <dbReference type="ARBA" id="ARBA00023242"/>
    </source>
</evidence>
<dbReference type="InterPro" id="IPR036864">
    <property type="entry name" value="Zn2-C6_fun-type_DNA-bd_sf"/>
</dbReference>
<proteinExistence type="predicted"/>
<feature type="region of interest" description="Disordered" evidence="4">
    <location>
        <begin position="99"/>
        <end position="126"/>
    </location>
</feature>
<feature type="compositionally biased region" description="Polar residues" evidence="4">
    <location>
        <begin position="1"/>
        <end position="10"/>
    </location>
</feature>
<evidence type="ECO:0000256" key="1">
    <source>
        <dbReference type="ARBA" id="ARBA00004123"/>
    </source>
</evidence>
<dbReference type="Gene3D" id="4.10.240.10">
    <property type="entry name" value="Zn(2)-C6 fungal-type DNA-binding domain"/>
    <property type="match status" value="1"/>
</dbReference>
<dbReference type="Pfam" id="PF04082">
    <property type="entry name" value="Fungal_trans"/>
    <property type="match status" value="1"/>
</dbReference>
<feature type="compositionally biased region" description="Basic residues" evidence="4">
    <location>
        <begin position="614"/>
        <end position="624"/>
    </location>
</feature>
<evidence type="ECO:0000259" key="5">
    <source>
        <dbReference type="PROSITE" id="PS50048"/>
    </source>
</evidence>
<evidence type="ECO:0000313" key="6">
    <source>
        <dbReference type="EMBL" id="KAF7557972.1"/>
    </source>
</evidence>
<keyword evidence="2" id="KW-0479">Metal-binding</keyword>
<reference evidence="6" key="1">
    <citation type="submission" date="2020-03" db="EMBL/GenBank/DDBJ databases">
        <title>Draft Genome Sequence of Cylindrodendrum hubeiense.</title>
        <authorList>
            <person name="Buettner E."/>
            <person name="Kellner H."/>
        </authorList>
    </citation>
    <scope>NUCLEOTIDE SEQUENCE</scope>
    <source>
        <strain evidence="6">IHI 201604</strain>
    </source>
</reference>
<dbReference type="SMART" id="SM00066">
    <property type="entry name" value="GAL4"/>
    <property type="match status" value="1"/>
</dbReference>
<accession>A0A9P5LNC3</accession>
<dbReference type="GO" id="GO:0005634">
    <property type="term" value="C:nucleus"/>
    <property type="evidence" value="ECO:0007669"/>
    <property type="project" value="UniProtKB-SubCell"/>
</dbReference>
<feature type="region of interest" description="Disordered" evidence="4">
    <location>
        <begin position="1"/>
        <end position="30"/>
    </location>
</feature>
<dbReference type="SMART" id="SM00906">
    <property type="entry name" value="Fungal_trans"/>
    <property type="match status" value="1"/>
</dbReference>
<protein>
    <recommendedName>
        <fullName evidence="5">Zn(2)-C6 fungal-type domain-containing protein</fullName>
    </recommendedName>
</protein>
<keyword evidence="7" id="KW-1185">Reference proteome</keyword>
<dbReference type="GO" id="GO:0008270">
    <property type="term" value="F:zinc ion binding"/>
    <property type="evidence" value="ECO:0007669"/>
    <property type="project" value="InterPro"/>
</dbReference>
<name>A0A9P5LNC3_9HYPO</name>
<dbReference type="CDD" id="cd12148">
    <property type="entry name" value="fungal_TF_MHR"/>
    <property type="match status" value="1"/>
</dbReference>
<dbReference type="InterPro" id="IPR007219">
    <property type="entry name" value="XnlR_reg_dom"/>
</dbReference>
<dbReference type="OrthoDB" id="435881at2759"/>
<dbReference type="InterPro" id="IPR001138">
    <property type="entry name" value="Zn2Cys6_DnaBD"/>
</dbReference>
<dbReference type="Pfam" id="PF00172">
    <property type="entry name" value="Zn_clus"/>
    <property type="match status" value="1"/>
</dbReference>
<dbReference type="PROSITE" id="PS50048">
    <property type="entry name" value="ZN2_CY6_FUNGAL_2"/>
    <property type="match status" value="1"/>
</dbReference>
<dbReference type="InterPro" id="IPR050613">
    <property type="entry name" value="Sec_Metabolite_Reg"/>
</dbReference>
<feature type="domain" description="Zn(2)-C6 fungal-type" evidence="5">
    <location>
        <begin position="35"/>
        <end position="65"/>
    </location>
</feature>
<dbReference type="SUPFAM" id="SSF57701">
    <property type="entry name" value="Zn2/Cys6 DNA-binding domain"/>
    <property type="match status" value="1"/>
</dbReference>
<dbReference type="GO" id="GO:0003677">
    <property type="term" value="F:DNA binding"/>
    <property type="evidence" value="ECO:0007669"/>
    <property type="project" value="InterPro"/>
</dbReference>
<organism evidence="6 7">
    <name type="scientific">Cylindrodendrum hubeiense</name>
    <dbReference type="NCBI Taxonomy" id="595255"/>
    <lineage>
        <taxon>Eukaryota</taxon>
        <taxon>Fungi</taxon>
        <taxon>Dikarya</taxon>
        <taxon>Ascomycota</taxon>
        <taxon>Pezizomycotina</taxon>
        <taxon>Sordariomycetes</taxon>
        <taxon>Hypocreomycetidae</taxon>
        <taxon>Hypocreales</taxon>
        <taxon>Nectriaceae</taxon>
        <taxon>Cylindrodendrum</taxon>
    </lineage>
</organism>
<feature type="compositionally biased region" description="Polar residues" evidence="4">
    <location>
        <begin position="102"/>
        <end position="114"/>
    </location>
</feature>
<dbReference type="PANTHER" id="PTHR31001:SF85">
    <property type="entry name" value="ZN(II)2CYS6 TRANSCRIPTION FACTOR (EUROFUNG)"/>
    <property type="match status" value="1"/>
</dbReference>
<keyword evidence="3" id="KW-0539">Nucleus</keyword>
<evidence type="ECO:0000256" key="4">
    <source>
        <dbReference type="SAM" id="MobiDB-lite"/>
    </source>
</evidence>
<evidence type="ECO:0000313" key="7">
    <source>
        <dbReference type="Proteomes" id="UP000722485"/>
    </source>
</evidence>
<comment type="subcellular location">
    <subcellularLocation>
        <location evidence="1">Nucleus</location>
    </subcellularLocation>
</comment>
<dbReference type="PANTHER" id="PTHR31001">
    <property type="entry name" value="UNCHARACTERIZED TRANSCRIPTIONAL REGULATORY PROTEIN"/>
    <property type="match status" value="1"/>
</dbReference>
<gene>
    <name evidence="6" type="ORF">G7Z17_g269</name>
</gene>
<dbReference type="GO" id="GO:0000981">
    <property type="term" value="F:DNA-binding transcription factor activity, RNA polymerase II-specific"/>
    <property type="evidence" value="ECO:0007669"/>
    <property type="project" value="InterPro"/>
</dbReference>
<dbReference type="Proteomes" id="UP000722485">
    <property type="component" value="Unassembled WGS sequence"/>
</dbReference>
<sequence length="693" mass="77553">MASSDGQTRSRPVAIAPAPANGANGGSSQLSMGYTCQTCAKRKVKCDKAAPSCSTCRRAKLECLYQAPPPRLRKRKLSGDVLERLARYERILHQHGLLDADTSPSVGETPQQEPISLHWGEPEPSGKGKLLAAEGKSRYIDGSLWRNFGDDEMQRVSDDEEEDDQDDSAGLDPLTGAFMGSQQSIRQYHPAHTNAMVLWATYVDVVEPICKILHIPSTAKMVEMASQQPALASRTAECLLFAIYHFAVFSLTEEECVEKLGHSRATLMQQYHFATRQALVNASFLKTTEMSVLQSLVLFLIPCRYFYDSHTYWILTGVAVRIAQRMGLPRDGEKLGLPPFEVQMRRRLFFQLLPLEGIASQLSGSGMPIIPDDWDMQQPLNINDDQIWPGMTEAPQEQKGATDMIFCLSRSCIGKFFARAGKPVNGTGSGPFKNYQEAERVISEAETEVEEKYIRYCDIVNPLHFLTIGLARSGITAMRLRIRLPKVRNQTATDAERRELMQLAQKIMDTDAATCAHDGLKKYRWHVRPFFLWGTWDALILVLTTLWTRGDLLAPTEANAAWIRVEKVYHNHDELLESKRALYVAFGRLTLKAWLAHPPSSGTPEPAFITALKSPRKAKSQSRTKRQDSDSNTLDATTDTASLDPSPASDADAFLTDLSSGMSLDIGDIGKDFNFDAEDWMFWDQLIQQHQQE</sequence>
<dbReference type="AlphaFoldDB" id="A0A9P5LNC3"/>
<evidence type="ECO:0000256" key="2">
    <source>
        <dbReference type="ARBA" id="ARBA00022723"/>
    </source>
</evidence>
<dbReference type="CDD" id="cd00067">
    <property type="entry name" value="GAL4"/>
    <property type="match status" value="1"/>
</dbReference>
<dbReference type="GO" id="GO:0006351">
    <property type="term" value="P:DNA-templated transcription"/>
    <property type="evidence" value="ECO:0007669"/>
    <property type="project" value="InterPro"/>
</dbReference>